<sequence>MSYILKNATLNDVEDIYNIMEHTWNAGTLKTDAGLEEQHRLFRLLHSQTKIRLEIMNNHLKYLLIKQENITIAFASYASTGIHTRGLKVHRMFTEPGERVSYYQKLLLDHIEKIALAHGITHLLLGKGMLGDFSMLGFEKQVSTAPGITNDELIKLL</sequence>
<dbReference type="AlphaFoldDB" id="A0A366KYP6"/>
<gene>
    <name evidence="1" type="ORF">DRW42_13395</name>
</gene>
<dbReference type="Proteomes" id="UP000252081">
    <property type="component" value="Unassembled WGS sequence"/>
</dbReference>
<organism evidence="1 2">
    <name type="scientific">Pedobacter miscanthi</name>
    <dbReference type="NCBI Taxonomy" id="2259170"/>
    <lineage>
        <taxon>Bacteria</taxon>
        <taxon>Pseudomonadati</taxon>
        <taxon>Bacteroidota</taxon>
        <taxon>Sphingobacteriia</taxon>
        <taxon>Sphingobacteriales</taxon>
        <taxon>Sphingobacteriaceae</taxon>
        <taxon>Pedobacter</taxon>
    </lineage>
</organism>
<evidence type="ECO:0008006" key="3">
    <source>
        <dbReference type="Google" id="ProtNLM"/>
    </source>
</evidence>
<protein>
    <recommendedName>
        <fullName evidence="3">GNAT family N-acetyltransferase</fullName>
    </recommendedName>
</protein>
<proteinExistence type="predicted"/>
<dbReference type="Gene3D" id="3.40.630.30">
    <property type="match status" value="1"/>
</dbReference>
<name>A0A366KYP6_9SPHI</name>
<dbReference type="InterPro" id="IPR016181">
    <property type="entry name" value="Acyl_CoA_acyltransferase"/>
</dbReference>
<reference evidence="1 2" key="1">
    <citation type="submission" date="2018-07" db="EMBL/GenBank/DDBJ databases">
        <title>A draft genome of a endophytic bacteria, a new species of Pedobacter.</title>
        <authorList>
            <person name="Zhang Z.D."/>
            <person name="Chen Z.J."/>
        </authorList>
    </citation>
    <scope>NUCLEOTIDE SEQUENCE [LARGE SCALE GENOMIC DNA]</scope>
    <source>
        <strain evidence="1 2">RS10</strain>
    </source>
</reference>
<dbReference type="RefSeq" id="WP_113949328.1">
    <property type="nucleotide sequence ID" value="NZ_QNQU01000010.1"/>
</dbReference>
<accession>A0A366KYP6</accession>
<keyword evidence="2" id="KW-1185">Reference proteome</keyword>
<evidence type="ECO:0000313" key="1">
    <source>
        <dbReference type="EMBL" id="RBQ06765.1"/>
    </source>
</evidence>
<dbReference type="EMBL" id="QNQU01000010">
    <property type="protein sequence ID" value="RBQ06765.1"/>
    <property type="molecule type" value="Genomic_DNA"/>
</dbReference>
<comment type="caution">
    <text evidence="1">The sequence shown here is derived from an EMBL/GenBank/DDBJ whole genome shotgun (WGS) entry which is preliminary data.</text>
</comment>
<evidence type="ECO:0000313" key="2">
    <source>
        <dbReference type="Proteomes" id="UP000252081"/>
    </source>
</evidence>
<dbReference type="SUPFAM" id="SSF55729">
    <property type="entry name" value="Acyl-CoA N-acyltransferases (Nat)"/>
    <property type="match status" value="1"/>
</dbReference>